<dbReference type="InterPro" id="IPR023151">
    <property type="entry name" value="PEP_util_CS"/>
</dbReference>
<comment type="pathway">
    <text evidence="3 15">Carbohydrate biosynthesis; gluconeogenesis.</text>
</comment>
<comment type="cofactor">
    <cofactor evidence="1 15">
        <name>Mg(2+)</name>
        <dbReference type="ChEBI" id="CHEBI:18420"/>
    </cofactor>
</comment>
<dbReference type="Gene3D" id="3.30.1490.20">
    <property type="entry name" value="ATP-grasp fold, A domain"/>
    <property type="match status" value="1"/>
</dbReference>
<dbReference type="InterPro" id="IPR036637">
    <property type="entry name" value="Phosphohistidine_dom_sf"/>
</dbReference>
<feature type="domain" description="PEP-utilising enzyme mobile" evidence="16">
    <location>
        <begin position="384"/>
        <end position="454"/>
    </location>
</feature>
<dbReference type="UniPathway" id="UPA00138"/>
<keyword evidence="8 15" id="KW-0479">Metal-binding</keyword>
<dbReference type="NCBIfam" id="NF005057">
    <property type="entry name" value="PRK06464.1"/>
    <property type="match status" value="1"/>
</dbReference>
<evidence type="ECO:0000256" key="4">
    <source>
        <dbReference type="ARBA" id="ARBA00007837"/>
    </source>
</evidence>
<keyword evidence="12 15" id="KW-0460">Magnesium</keyword>
<dbReference type="InterPro" id="IPR040442">
    <property type="entry name" value="Pyrv_kinase-like_dom_sf"/>
</dbReference>
<dbReference type="PANTHER" id="PTHR43030:SF1">
    <property type="entry name" value="PHOSPHOENOLPYRUVATE SYNTHASE"/>
    <property type="match status" value="1"/>
</dbReference>
<sequence>MVEYVVSLDKLGVQDVEHVGGKNASLGEMISNLAGAGVSVPGGFATTAQAYRDFLELSGLNDQIHAALDALDVDDVNALAKTGAQIRQWIMEAEFPEKLNAEIRTAFATLSAGNPDMAVAVRSSATAEDLPDASFAGQQETFLNIRGVENVIRAAKEVFASLFNDRAISYRVHQGFDHKLVALSAGVQRMVRSETGTAGVMFTLDTESGFRDVVFITGAYGLGETVVQGAVNPDEFYVHKGTLAAGRPAILRRNLGSKAIKMIYGDEAKAGRSVKTVDVDKAERARFCLTDAEVSELAKQAMIIEKHYKCPMDIEWAKDGDDGKLYIVQARPETVKSRTHANVMERYLLKETGTVLVEGRAIGQRIGAGKVRIIKDVSEMDKVQPGDVLVSDMTDPDWEPVMKRASAIVTNRGGRTCHAAIIARELGIPAVVGCGNATELLKDGQGVTVSCAEGDTGFIFEGELGFDIKKNSVDAMPELPFKIMMNVGNPDRAFDFAQLPNAGVGLARLEFIINRMIGVHPKALLNYDGLPLEIKESVDKRIAGYNDPVGFYVEKLVEGISTLAAAFWPKKVIVRLSDFKSNEYANLIGGKLYEPEEENPMLGFRGASRYISESFRDCFELECRALKRVRNEMGLTNVEIMVPFVRTLGEASQVVELLAENGLARGENGLRVIMMCELPSNAILAEEFLEFFDGFSIGSNDLTQLTLGLDRDSGIIAHLFDERNPAVKKLLSNAIQACNKAGKYIGICGQGPSDHPDLAKWLMEQGIESVSLNPDSVLETWFFLAEGQAEV</sequence>
<evidence type="ECO:0000256" key="2">
    <source>
        <dbReference type="ARBA" id="ARBA00002988"/>
    </source>
</evidence>
<dbReference type="Gene3D" id="3.20.20.60">
    <property type="entry name" value="Phosphoenolpyruvate-binding domains"/>
    <property type="match status" value="1"/>
</dbReference>
<dbReference type="InterPro" id="IPR002192">
    <property type="entry name" value="PPDK_AMP/ATP-bd"/>
</dbReference>
<dbReference type="Gene3D" id="3.30.470.20">
    <property type="entry name" value="ATP-grasp fold, B domain"/>
    <property type="match status" value="1"/>
</dbReference>
<dbReference type="Gene3D" id="3.50.30.10">
    <property type="entry name" value="Phosphohistidine domain"/>
    <property type="match status" value="1"/>
</dbReference>
<dbReference type="FunFam" id="3.30.470.20:FF:000017">
    <property type="entry name" value="Phosphoenolpyruvate synthase"/>
    <property type="match status" value="1"/>
</dbReference>
<dbReference type="Pfam" id="PF02896">
    <property type="entry name" value="PEP-utilizers_C"/>
    <property type="match status" value="1"/>
</dbReference>
<evidence type="ECO:0000256" key="9">
    <source>
        <dbReference type="ARBA" id="ARBA00022741"/>
    </source>
</evidence>
<evidence type="ECO:0000256" key="1">
    <source>
        <dbReference type="ARBA" id="ARBA00001946"/>
    </source>
</evidence>
<keyword evidence="19" id="KW-0670">Pyruvate</keyword>
<comment type="function">
    <text evidence="2 15">Catalyzes the phosphorylation of pyruvate to phosphoenolpyruvate.</text>
</comment>
<evidence type="ECO:0000256" key="15">
    <source>
        <dbReference type="PIRNR" id="PIRNR000854"/>
    </source>
</evidence>
<proteinExistence type="inferred from homology"/>
<dbReference type="OrthoDB" id="9765468at2"/>
<reference evidence="19 20" key="2">
    <citation type="journal article" date="2018" name="Nature">
        <title>Mutant phenotypes for thousands of bacterial genes of unknown function.</title>
        <authorList>
            <person name="Price M.N."/>
            <person name="Wetmore K.M."/>
            <person name="Waters R.J."/>
            <person name="Callaghan M."/>
            <person name="Ray J."/>
            <person name="Liu H."/>
            <person name="Kuehl J.V."/>
            <person name="Melnyk R.A."/>
            <person name="Lamson J.S."/>
            <person name="Suh Y."/>
            <person name="Carlson H.K."/>
            <person name="Esquivel Z."/>
            <person name="Sadeeshkumar H."/>
            <person name="Chakraborty R."/>
            <person name="Zane G.M."/>
            <person name="Rubin B.E."/>
            <person name="Wall J.D."/>
            <person name="Visel A."/>
            <person name="Bristow J."/>
            <person name="Blow M.J."/>
            <person name="Arkin A.P."/>
            <person name="Deutschbauer A.M."/>
        </authorList>
    </citation>
    <scope>NUCLEOTIDE SEQUENCE [LARGE SCALE GENOMIC DNA]</scope>
    <source>
        <strain evidence="19 20">FW300-N2E3</strain>
    </source>
</reference>
<evidence type="ECO:0000313" key="20">
    <source>
        <dbReference type="Proteomes" id="UP000066487"/>
    </source>
</evidence>
<dbReference type="InterPro" id="IPR015813">
    <property type="entry name" value="Pyrv/PenolPyrv_kinase-like_dom"/>
</dbReference>
<evidence type="ECO:0000313" key="19">
    <source>
        <dbReference type="EMBL" id="ALH99660.1"/>
    </source>
</evidence>
<dbReference type="InterPro" id="IPR018274">
    <property type="entry name" value="PEP_util_AS"/>
</dbReference>
<dbReference type="RefSeq" id="WP_054593256.1">
    <property type="nucleotide sequence ID" value="NZ_CP012830.1"/>
</dbReference>
<dbReference type="InterPro" id="IPR008279">
    <property type="entry name" value="PEP-util_enz_mobile_dom"/>
</dbReference>
<gene>
    <name evidence="19" type="ORF">AO353_00865</name>
</gene>
<evidence type="ECO:0000256" key="8">
    <source>
        <dbReference type="ARBA" id="ARBA00022723"/>
    </source>
</evidence>
<evidence type="ECO:0000256" key="11">
    <source>
        <dbReference type="ARBA" id="ARBA00022840"/>
    </source>
</evidence>
<dbReference type="EMBL" id="CP012830">
    <property type="protein sequence ID" value="ALH99660.1"/>
    <property type="molecule type" value="Genomic_DNA"/>
</dbReference>
<dbReference type="PROSITE" id="PS00370">
    <property type="entry name" value="PEP_ENZYMES_PHOS_SITE"/>
    <property type="match status" value="1"/>
</dbReference>
<dbReference type="Pfam" id="PF00391">
    <property type="entry name" value="PEP-utilizers"/>
    <property type="match status" value="1"/>
</dbReference>
<dbReference type="EC" id="2.7.9.2" evidence="5 15"/>
<dbReference type="PIRSF" id="PIRSF000854">
    <property type="entry name" value="PEP_synthase"/>
    <property type="match status" value="1"/>
</dbReference>
<evidence type="ECO:0000259" key="17">
    <source>
        <dbReference type="Pfam" id="PF01326"/>
    </source>
</evidence>
<comment type="similarity">
    <text evidence="4 15">Belongs to the PEP-utilizing enzyme family.</text>
</comment>
<dbReference type="PANTHER" id="PTHR43030">
    <property type="entry name" value="PHOSPHOENOLPYRUVATE SYNTHASE"/>
    <property type="match status" value="1"/>
</dbReference>
<dbReference type="FunFam" id="3.30.1490.20:FF:000010">
    <property type="entry name" value="Phosphoenolpyruvate synthase"/>
    <property type="match status" value="1"/>
</dbReference>
<evidence type="ECO:0000259" key="16">
    <source>
        <dbReference type="Pfam" id="PF00391"/>
    </source>
</evidence>
<dbReference type="AlphaFoldDB" id="A0A0N9WP53"/>
<keyword evidence="11 15" id="KW-0067">ATP-binding</keyword>
<dbReference type="SUPFAM" id="SSF56059">
    <property type="entry name" value="Glutathione synthetase ATP-binding domain-like"/>
    <property type="match status" value="1"/>
</dbReference>
<dbReference type="Pfam" id="PF01326">
    <property type="entry name" value="PPDK_N"/>
    <property type="match status" value="1"/>
</dbReference>
<feature type="domain" description="Pyruvate phosphate dikinase AMP/ATP-binding" evidence="17">
    <location>
        <begin position="17"/>
        <end position="346"/>
    </location>
</feature>
<dbReference type="NCBIfam" id="TIGR01418">
    <property type="entry name" value="PEP_synth"/>
    <property type="match status" value="1"/>
</dbReference>
<dbReference type="SUPFAM" id="SSF52009">
    <property type="entry name" value="Phosphohistidine domain"/>
    <property type="match status" value="1"/>
</dbReference>
<evidence type="ECO:0000256" key="14">
    <source>
        <dbReference type="ARBA" id="ARBA00047700"/>
    </source>
</evidence>
<evidence type="ECO:0000256" key="7">
    <source>
        <dbReference type="ARBA" id="ARBA00022679"/>
    </source>
</evidence>
<dbReference type="GO" id="GO:0006094">
    <property type="term" value="P:gluconeogenesis"/>
    <property type="evidence" value="ECO:0007669"/>
    <property type="project" value="UniProtKB-UniPathway"/>
</dbReference>
<evidence type="ECO:0000256" key="5">
    <source>
        <dbReference type="ARBA" id="ARBA00011996"/>
    </source>
</evidence>
<comment type="catalytic activity">
    <reaction evidence="14 15">
        <text>pyruvate + ATP + H2O = phosphoenolpyruvate + AMP + phosphate + 2 H(+)</text>
        <dbReference type="Rhea" id="RHEA:11364"/>
        <dbReference type="ChEBI" id="CHEBI:15361"/>
        <dbReference type="ChEBI" id="CHEBI:15377"/>
        <dbReference type="ChEBI" id="CHEBI:15378"/>
        <dbReference type="ChEBI" id="CHEBI:30616"/>
        <dbReference type="ChEBI" id="CHEBI:43474"/>
        <dbReference type="ChEBI" id="CHEBI:58702"/>
        <dbReference type="ChEBI" id="CHEBI:456215"/>
        <dbReference type="EC" id="2.7.9.2"/>
    </reaction>
</comment>
<dbReference type="GO" id="GO:0046872">
    <property type="term" value="F:metal ion binding"/>
    <property type="evidence" value="ECO:0007669"/>
    <property type="project" value="UniProtKB-KW"/>
</dbReference>
<evidence type="ECO:0000256" key="6">
    <source>
        <dbReference type="ARBA" id="ARBA00021623"/>
    </source>
</evidence>
<accession>A0A0N9WP53</accession>
<dbReference type="GO" id="GO:0005524">
    <property type="term" value="F:ATP binding"/>
    <property type="evidence" value="ECO:0007669"/>
    <property type="project" value="UniProtKB-KW"/>
</dbReference>
<feature type="domain" description="PEP-utilising enzyme C-terminal" evidence="18">
    <location>
        <begin position="480"/>
        <end position="780"/>
    </location>
</feature>
<dbReference type="SUPFAM" id="SSF51621">
    <property type="entry name" value="Phosphoenolpyruvate/pyruvate domain"/>
    <property type="match status" value="1"/>
</dbReference>
<dbReference type="InterPro" id="IPR013815">
    <property type="entry name" value="ATP_grasp_subdomain_1"/>
</dbReference>
<dbReference type="InterPro" id="IPR000121">
    <property type="entry name" value="PEP_util_C"/>
</dbReference>
<evidence type="ECO:0000256" key="3">
    <source>
        <dbReference type="ARBA" id="ARBA00004742"/>
    </source>
</evidence>
<keyword evidence="9 15" id="KW-0547">Nucleotide-binding</keyword>
<reference evidence="20" key="1">
    <citation type="submission" date="2015-09" db="EMBL/GenBank/DDBJ databases">
        <title>Whole genome sequence of Pseudomonas fluorescens FW300-N2E3.</title>
        <authorList>
            <person name="Ray J."/>
            <person name="Melnyk R."/>
            <person name="Deutschbauer A."/>
        </authorList>
    </citation>
    <scope>NUCLEOTIDE SEQUENCE [LARGE SCALE GENOMIC DNA]</scope>
    <source>
        <strain evidence="20">FW300-N2E3</strain>
    </source>
</reference>
<dbReference type="InterPro" id="IPR006319">
    <property type="entry name" value="PEP_synth"/>
</dbReference>
<dbReference type="GO" id="GO:0008986">
    <property type="term" value="F:pyruvate, water dikinase activity"/>
    <property type="evidence" value="ECO:0007669"/>
    <property type="project" value="UniProtKB-EC"/>
</dbReference>
<dbReference type="Proteomes" id="UP000066487">
    <property type="component" value="Chromosome"/>
</dbReference>
<organism evidence="19 20">
    <name type="scientific">Pseudomonas fluorescens</name>
    <dbReference type="NCBI Taxonomy" id="294"/>
    <lineage>
        <taxon>Bacteria</taxon>
        <taxon>Pseudomonadati</taxon>
        <taxon>Pseudomonadota</taxon>
        <taxon>Gammaproteobacteria</taxon>
        <taxon>Pseudomonadales</taxon>
        <taxon>Pseudomonadaceae</taxon>
        <taxon>Pseudomonas</taxon>
    </lineage>
</organism>
<evidence type="ECO:0000256" key="12">
    <source>
        <dbReference type="ARBA" id="ARBA00022842"/>
    </source>
</evidence>
<dbReference type="FunFam" id="3.50.30.10:FF:000002">
    <property type="entry name" value="Phosphoenolpyruvate synthase"/>
    <property type="match status" value="1"/>
</dbReference>
<dbReference type="FunFam" id="3.20.20.60:FF:000010">
    <property type="entry name" value="Phosphoenolpyruvate synthase"/>
    <property type="match status" value="1"/>
</dbReference>
<protein>
    <recommendedName>
        <fullName evidence="6 15">Phosphoenolpyruvate synthase</fullName>
        <shortName evidence="15">PEP synthase</shortName>
        <ecNumber evidence="5 15">2.7.9.2</ecNumber>
    </recommendedName>
    <alternativeName>
        <fullName evidence="13 15">Pyruvate, water dikinase</fullName>
    </alternativeName>
</protein>
<evidence type="ECO:0000256" key="13">
    <source>
        <dbReference type="ARBA" id="ARBA00033470"/>
    </source>
</evidence>
<keyword evidence="7 15" id="KW-0808">Transferase</keyword>
<name>A0A0N9WP53_PSEFL</name>
<keyword evidence="10 15" id="KW-0418">Kinase</keyword>
<evidence type="ECO:0000256" key="10">
    <source>
        <dbReference type="ARBA" id="ARBA00022777"/>
    </source>
</evidence>
<dbReference type="PRINTS" id="PR01736">
    <property type="entry name" value="PHPHTRNFRASE"/>
</dbReference>
<dbReference type="PROSITE" id="PS00742">
    <property type="entry name" value="PEP_ENZYMES_2"/>
    <property type="match status" value="1"/>
</dbReference>
<evidence type="ECO:0000259" key="18">
    <source>
        <dbReference type="Pfam" id="PF02896"/>
    </source>
</evidence>